<protein>
    <submittedName>
        <fullName evidence="1">Uncharacterized protein</fullName>
    </submittedName>
</protein>
<evidence type="ECO:0000313" key="1">
    <source>
        <dbReference type="EMBL" id="OGZ65198.1"/>
    </source>
</evidence>
<proteinExistence type="predicted"/>
<evidence type="ECO:0000313" key="2">
    <source>
        <dbReference type="Proteomes" id="UP000178774"/>
    </source>
</evidence>
<dbReference type="AlphaFoldDB" id="A0A1G2HTJ5"/>
<reference evidence="1 2" key="1">
    <citation type="journal article" date="2016" name="Nat. Commun.">
        <title>Thousands of microbial genomes shed light on interconnected biogeochemical processes in an aquifer system.</title>
        <authorList>
            <person name="Anantharaman K."/>
            <person name="Brown C.T."/>
            <person name="Hug L.A."/>
            <person name="Sharon I."/>
            <person name="Castelle C.J."/>
            <person name="Probst A.J."/>
            <person name="Thomas B.C."/>
            <person name="Singh A."/>
            <person name="Wilkins M.J."/>
            <person name="Karaoz U."/>
            <person name="Brodie E.L."/>
            <person name="Williams K.H."/>
            <person name="Hubbard S.S."/>
            <person name="Banfield J.F."/>
        </authorList>
    </citation>
    <scope>NUCLEOTIDE SEQUENCE [LARGE SCALE GENOMIC DNA]</scope>
</reference>
<name>A0A1G2HTJ5_9BACT</name>
<gene>
    <name evidence="1" type="ORF">A2822_01150</name>
</gene>
<dbReference type="Proteomes" id="UP000178774">
    <property type="component" value="Unassembled WGS sequence"/>
</dbReference>
<organism evidence="1 2">
    <name type="scientific">Candidatus Staskawiczbacteria bacterium RIFCSPHIGHO2_01_FULL_41_41</name>
    <dbReference type="NCBI Taxonomy" id="1802203"/>
    <lineage>
        <taxon>Bacteria</taxon>
        <taxon>Candidatus Staskawicziibacteriota</taxon>
    </lineage>
</organism>
<accession>A0A1G2HTJ5</accession>
<comment type="caution">
    <text evidence="1">The sequence shown here is derived from an EMBL/GenBank/DDBJ whole genome shotgun (WGS) entry which is preliminary data.</text>
</comment>
<dbReference type="EMBL" id="MHOP01000026">
    <property type="protein sequence ID" value="OGZ65198.1"/>
    <property type="molecule type" value="Genomic_DNA"/>
</dbReference>
<sequence>MFGLIALIGLVGCQQNREKKIWPQDDLVVRANDDASKIAHRHWTVVSKKEAELGKFRERGIIVVLKYDYDKPGLAKLTPGTTLHLEIFHSHRFLAEFDGLKEGDSIWLLHLSGVDTTHQKYASAFLAPKCPDADKMYEKQTESGGY</sequence>